<dbReference type="EMBL" id="JALNTZ010000004">
    <property type="protein sequence ID" value="KAJ3653637.1"/>
    <property type="molecule type" value="Genomic_DNA"/>
</dbReference>
<dbReference type="Proteomes" id="UP001168821">
    <property type="component" value="Unassembled WGS sequence"/>
</dbReference>
<evidence type="ECO:0000313" key="2">
    <source>
        <dbReference type="Proteomes" id="UP001168821"/>
    </source>
</evidence>
<gene>
    <name evidence="1" type="ORF">Zmor_012877</name>
</gene>
<dbReference type="PANTHER" id="PTHR11012:SF48">
    <property type="entry name" value="CHK KINASE-LIKE DOMAIN-CONTAINING PROTEIN-RELATED"/>
    <property type="match status" value="1"/>
</dbReference>
<sequence>MMKLFYSTVSASDRFRNVLSHGDLWTSNILLKFDNDKAVDCNFVDYQLLRYCPPGHDFLSVVHLTTVRDIRLNHEDALKRVYYDELSRKLFNYRQYIEQELAIEFKICTTIVNLCPNKLTCVLWRVSLMALIMCSPISTLQWAWSDLGVGKPETQ</sequence>
<dbReference type="AlphaFoldDB" id="A0AA38IGS8"/>
<organism evidence="1 2">
    <name type="scientific">Zophobas morio</name>
    <dbReference type="NCBI Taxonomy" id="2755281"/>
    <lineage>
        <taxon>Eukaryota</taxon>
        <taxon>Metazoa</taxon>
        <taxon>Ecdysozoa</taxon>
        <taxon>Arthropoda</taxon>
        <taxon>Hexapoda</taxon>
        <taxon>Insecta</taxon>
        <taxon>Pterygota</taxon>
        <taxon>Neoptera</taxon>
        <taxon>Endopterygota</taxon>
        <taxon>Coleoptera</taxon>
        <taxon>Polyphaga</taxon>
        <taxon>Cucujiformia</taxon>
        <taxon>Tenebrionidae</taxon>
        <taxon>Zophobas</taxon>
    </lineage>
</organism>
<dbReference type="SUPFAM" id="SSF56112">
    <property type="entry name" value="Protein kinase-like (PK-like)"/>
    <property type="match status" value="1"/>
</dbReference>
<accession>A0AA38IGS8</accession>
<comment type="caution">
    <text evidence="1">The sequence shown here is derived from an EMBL/GenBank/DDBJ whole genome shotgun (WGS) entry which is preliminary data.</text>
</comment>
<evidence type="ECO:0000313" key="1">
    <source>
        <dbReference type="EMBL" id="KAJ3653637.1"/>
    </source>
</evidence>
<dbReference type="InterPro" id="IPR011009">
    <property type="entry name" value="Kinase-like_dom_sf"/>
</dbReference>
<dbReference type="Pfam" id="PF02958">
    <property type="entry name" value="EcKL"/>
    <property type="match status" value="1"/>
</dbReference>
<keyword evidence="2" id="KW-1185">Reference proteome</keyword>
<reference evidence="1" key="1">
    <citation type="journal article" date="2023" name="G3 (Bethesda)">
        <title>Whole genome assemblies of Zophobas morio and Tenebrio molitor.</title>
        <authorList>
            <person name="Kaur S."/>
            <person name="Stinson S.A."/>
            <person name="diCenzo G.C."/>
        </authorList>
    </citation>
    <scope>NUCLEOTIDE SEQUENCE</scope>
    <source>
        <strain evidence="1">QUZm001</strain>
    </source>
</reference>
<dbReference type="PANTHER" id="PTHR11012">
    <property type="entry name" value="PROTEIN KINASE-LIKE DOMAIN-CONTAINING"/>
    <property type="match status" value="1"/>
</dbReference>
<evidence type="ECO:0008006" key="3">
    <source>
        <dbReference type="Google" id="ProtNLM"/>
    </source>
</evidence>
<dbReference type="InterPro" id="IPR004119">
    <property type="entry name" value="EcKL"/>
</dbReference>
<protein>
    <recommendedName>
        <fullName evidence="3">CHK kinase-like domain-containing protein</fullName>
    </recommendedName>
</protein>
<name>A0AA38IGS8_9CUCU</name>
<dbReference type="Gene3D" id="3.90.1200.10">
    <property type="match status" value="1"/>
</dbReference>
<proteinExistence type="predicted"/>